<evidence type="ECO:0000256" key="2">
    <source>
        <dbReference type="ARBA" id="ARBA00023242"/>
    </source>
</evidence>
<dbReference type="PROSITE" id="PS00463">
    <property type="entry name" value="ZN2_CY6_FUNGAL_1"/>
    <property type="match status" value="1"/>
</dbReference>
<feature type="domain" description="Zn(2)-C6 fungal-type" evidence="4">
    <location>
        <begin position="11"/>
        <end position="41"/>
    </location>
</feature>
<dbReference type="CDD" id="cd12148">
    <property type="entry name" value="fungal_TF_MHR"/>
    <property type="match status" value="1"/>
</dbReference>
<organism evidence="5 6">
    <name type="scientific">Lomentospora prolificans</name>
    <dbReference type="NCBI Taxonomy" id="41688"/>
    <lineage>
        <taxon>Eukaryota</taxon>
        <taxon>Fungi</taxon>
        <taxon>Dikarya</taxon>
        <taxon>Ascomycota</taxon>
        <taxon>Pezizomycotina</taxon>
        <taxon>Sordariomycetes</taxon>
        <taxon>Hypocreomycetidae</taxon>
        <taxon>Microascales</taxon>
        <taxon>Microascaceae</taxon>
        <taxon>Lomentospora</taxon>
    </lineage>
</organism>
<feature type="region of interest" description="Disordered" evidence="3">
    <location>
        <begin position="71"/>
        <end position="153"/>
    </location>
</feature>
<feature type="region of interest" description="Disordered" evidence="3">
    <location>
        <begin position="169"/>
        <end position="206"/>
    </location>
</feature>
<accession>A0A2N3N197</accession>
<dbReference type="GO" id="GO:0005634">
    <property type="term" value="C:nucleus"/>
    <property type="evidence" value="ECO:0007669"/>
    <property type="project" value="UniProtKB-SubCell"/>
</dbReference>
<dbReference type="EMBL" id="NLAX01001036">
    <property type="protein sequence ID" value="PKS06199.1"/>
    <property type="molecule type" value="Genomic_DNA"/>
</dbReference>
<dbReference type="InterPro" id="IPR021858">
    <property type="entry name" value="Fun_TF"/>
</dbReference>
<dbReference type="SMART" id="SM00066">
    <property type="entry name" value="GAL4"/>
    <property type="match status" value="1"/>
</dbReference>
<gene>
    <name evidence="5" type="ORF">jhhlp_007516</name>
</gene>
<dbReference type="PANTHER" id="PTHR37534">
    <property type="entry name" value="TRANSCRIPTIONAL ACTIVATOR PROTEIN UGA3"/>
    <property type="match status" value="1"/>
</dbReference>
<evidence type="ECO:0000313" key="6">
    <source>
        <dbReference type="Proteomes" id="UP000233524"/>
    </source>
</evidence>
<dbReference type="PROSITE" id="PS50048">
    <property type="entry name" value="ZN2_CY6_FUNGAL_2"/>
    <property type="match status" value="1"/>
</dbReference>
<dbReference type="Gene3D" id="4.10.240.10">
    <property type="entry name" value="Zn(2)-C6 fungal-type DNA-binding domain"/>
    <property type="match status" value="1"/>
</dbReference>
<sequence length="649" mass="72453">MAKKRTRTRSGCLNCRRKKRKCDESRPVCMRCSRVGAVCEWGVKVTFRPVNGIHSPPKLCADRAGAEPFTIVDGSDRSSLENGTPQKSDSGAARNSTKKTVNTPDSRVSGSYQFSWDLGSSAGDSLENGSRKRPRRDGQSPADYYCHSDANTPLPQQAEHAASHLLSLGQRDPQKTSPVVAETSPDANNTIDPNAREGDPFNPQISDYPFDDGLFLPGSAYLDLHSTLRHHLFQESRSNAPTRCTTPCDLDDELNDGASSHIRDERQNAPEDDLPLVELTPEQETLLWVNWLEELAPWLDKFDHLKHFQHTLSILAQSHPHLKSSIMALSSRQLERKGVSTHLIPSSLALYQQAIHLLLPQLTTRSTPVIASCVVLCVLEMLSCSPKAWQRHLDGCATLLQAVGIHGFCGGLEQAMFWCFARMDVCGGLISSTNTLIPVSFWTPHGDLQSAVRLFRSSDLYDTHANQIIFLMAHVVDLLADTPSSTAGSTFGHSPPMNDDYVRRWNELWKLISEWYVLRPAEMHPVFTANGRLFPTILLSNPSAISGNQMYHTASVLMLQHKPPRAILPSKPKSILWHARRIVGISIANSHHGCWTNSLQPLWIAGRLFSSPEEHKAILALLERIERESGWATKWRADDLRDWWGDLEE</sequence>
<dbReference type="OrthoDB" id="415590at2759"/>
<evidence type="ECO:0000259" key="4">
    <source>
        <dbReference type="PROSITE" id="PS50048"/>
    </source>
</evidence>
<comment type="subcellular location">
    <subcellularLocation>
        <location evidence="1">Nucleus</location>
    </subcellularLocation>
</comment>
<dbReference type="GO" id="GO:0000981">
    <property type="term" value="F:DNA-binding transcription factor activity, RNA polymerase II-specific"/>
    <property type="evidence" value="ECO:0007669"/>
    <property type="project" value="InterPro"/>
</dbReference>
<evidence type="ECO:0000313" key="5">
    <source>
        <dbReference type="EMBL" id="PKS06199.1"/>
    </source>
</evidence>
<feature type="compositionally biased region" description="Polar residues" evidence="3">
    <location>
        <begin position="80"/>
        <end position="114"/>
    </location>
</feature>
<dbReference type="InterPro" id="IPR036864">
    <property type="entry name" value="Zn2-C6_fun-type_DNA-bd_sf"/>
</dbReference>
<evidence type="ECO:0000256" key="1">
    <source>
        <dbReference type="ARBA" id="ARBA00004123"/>
    </source>
</evidence>
<proteinExistence type="predicted"/>
<keyword evidence="2" id="KW-0539">Nucleus</keyword>
<dbReference type="GO" id="GO:0045944">
    <property type="term" value="P:positive regulation of transcription by RNA polymerase II"/>
    <property type="evidence" value="ECO:0007669"/>
    <property type="project" value="TreeGrafter"/>
</dbReference>
<dbReference type="InterPro" id="IPR001138">
    <property type="entry name" value="Zn2Cys6_DnaBD"/>
</dbReference>
<dbReference type="STRING" id="41688.A0A2N3N197"/>
<comment type="caution">
    <text evidence="5">The sequence shown here is derived from an EMBL/GenBank/DDBJ whole genome shotgun (WGS) entry which is preliminary data.</text>
</comment>
<dbReference type="PANTHER" id="PTHR37534:SF4">
    <property type="entry name" value="ZN(II)2CYS6 TRANSCRIPTION FACTOR (EUROFUNG)"/>
    <property type="match status" value="1"/>
</dbReference>
<evidence type="ECO:0000256" key="3">
    <source>
        <dbReference type="SAM" id="MobiDB-lite"/>
    </source>
</evidence>
<dbReference type="CDD" id="cd00067">
    <property type="entry name" value="GAL4"/>
    <property type="match status" value="1"/>
</dbReference>
<dbReference type="Proteomes" id="UP000233524">
    <property type="component" value="Unassembled WGS sequence"/>
</dbReference>
<keyword evidence="6" id="KW-1185">Reference proteome</keyword>
<name>A0A2N3N197_9PEZI</name>
<dbReference type="Pfam" id="PF11951">
    <property type="entry name" value="Fungal_trans_2"/>
    <property type="match status" value="1"/>
</dbReference>
<dbReference type="Pfam" id="PF00172">
    <property type="entry name" value="Zn_clus"/>
    <property type="match status" value="1"/>
</dbReference>
<protein>
    <recommendedName>
        <fullName evidence="4">Zn(2)-C6 fungal-type domain-containing protein</fullName>
    </recommendedName>
</protein>
<dbReference type="GO" id="GO:0008270">
    <property type="term" value="F:zinc ion binding"/>
    <property type="evidence" value="ECO:0007669"/>
    <property type="project" value="InterPro"/>
</dbReference>
<dbReference type="InParanoid" id="A0A2N3N197"/>
<dbReference type="SUPFAM" id="SSF57701">
    <property type="entry name" value="Zn2/Cys6 DNA-binding domain"/>
    <property type="match status" value="1"/>
</dbReference>
<dbReference type="GO" id="GO:0000976">
    <property type="term" value="F:transcription cis-regulatory region binding"/>
    <property type="evidence" value="ECO:0007669"/>
    <property type="project" value="TreeGrafter"/>
</dbReference>
<reference evidence="5 6" key="1">
    <citation type="journal article" date="2017" name="G3 (Bethesda)">
        <title>First Draft Genome Sequence of the Pathogenic Fungus Lomentospora prolificans (Formerly Scedosporium prolificans).</title>
        <authorList>
            <person name="Luo R."/>
            <person name="Zimin A."/>
            <person name="Workman R."/>
            <person name="Fan Y."/>
            <person name="Pertea G."/>
            <person name="Grossman N."/>
            <person name="Wear M.P."/>
            <person name="Jia B."/>
            <person name="Miller H."/>
            <person name="Casadevall A."/>
            <person name="Timp W."/>
            <person name="Zhang S.X."/>
            <person name="Salzberg S.L."/>
        </authorList>
    </citation>
    <scope>NUCLEOTIDE SEQUENCE [LARGE SCALE GENOMIC DNA]</scope>
    <source>
        <strain evidence="5 6">JHH-5317</strain>
    </source>
</reference>
<dbReference type="VEuPathDB" id="FungiDB:jhhlp_007516"/>
<dbReference type="AlphaFoldDB" id="A0A2N3N197"/>